<feature type="signal peptide" evidence="7">
    <location>
        <begin position="1"/>
        <end position="31"/>
    </location>
</feature>
<evidence type="ECO:0000256" key="6">
    <source>
        <dbReference type="SAM" id="Phobius"/>
    </source>
</evidence>
<keyword evidence="4" id="KW-0186">Copper</keyword>
<proteinExistence type="predicted"/>
<keyword evidence="3 7" id="KW-0732">Signal</keyword>
<keyword evidence="2" id="KW-0479">Metal-binding</keyword>
<feature type="compositionally biased region" description="Low complexity" evidence="5">
    <location>
        <begin position="129"/>
        <end position="155"/>
    </location>
</feature>
<dbReference type="PANTHER" id="PTHR34820:SF4">
    <property type="entry name" value="INNER MEMBRANE PROTEIN YEBZ"/>
    <property type="match status" value="1"/>
</dbReference>
<keyword evidence="6" id="KW-0472">Membrane</keyword>
<dbReference type="GO" id="GO:0006825">
    <property type="term" value="P:copper ion transport"/>
    <property type="evidence" value="ECO:0007669"/>
    <property type="project" value="InterPro"/>
</dbReference>
<dbReference type="GO" id="GO:0005886">
    <property type="term" value="C:plasma membrane"/>
    <property type="evidence" value="ECO:0007669"/>
    <property type="project" value="TreeGrafter"/>
</dbReference>
<comment type="caution">
    <text evidence="9">The sequence shown here is derived from an EMBL/GenBank/DDBJ whole genome shotgun (WGS) entry which is preliminary data.</text>
</comment>
<keyword evidence="6" id="KW-0812">Transmembrane</keyword>
<evidence type="ECO:0000256" key="2">
    <source>
        <dbReference type="ARBA" id="ARBA00022723"/>
    </source>
</evidence>
<evidence type="ECO:0000256" key="4">
    <source>
        <dbReference type="ARBA" id="ARBA00023008"/>
    </source>
</evidence>
<evidence type="ECO:0000313" key="9">
    <source>
        <dbReference type="EMBL" id="PJJ58063.1"/>
    </source>
</evidence>
<evidence type="ECO:0000256" key="3">
    <source>
        <dbReference type="ARBA" id="ARBA00022729"/>
    </source>
</evidence>
<dbReference type="RefSeq" id="WP_100414845.1">
    <property type="nucleotide sequence ID" value="NZ_PGEZ01000001.1"/>
</dbReference>
<dbReference type="EMBL" id="PGEZ01000001">
    <property type="protein sequence ID" value="PJJ58063.1"/>
    <property type="molecule type" value="Genomic_DNA"/>
</dbReference>
<dbReference type="Gene3D" id="2.60.40.1220">
    <property type="match status" value="1"/>
</dbReference>
<dbReference type="InterPro" id="IPR014755">
    <property type="entry name" value="Cu-Rt/internalin_Ig-like"/>
</dbReference>
<dbReference type="GO" id="GO:0030313">
    <property type="term" value="C:cell envelope"/>
    <property type="evidence" value="ECO:0007669"/>
    <property type="project" value="UniProtKB-SubCell"/>
</dbReference>
<accession>A0A2M9BJF4</accession>
<comment type="subcellular location">
    <subcellularLocation>
        <location evidence="1">Cell envelope</location>
    </subcellularLocation>
</comment>
<feature type="transmembrane region" description="Helical" evidence="6">
    <location>
        <begin position="179"/>
        <end position="199"/>
    </location>
</feature>
<evidence type="ECO:0000256" key="5">
    <source>
        <dbReference type="SAM" id="MobiDB-lite"/>
    </source>
</evidence>
<dbReference type="GO" id="GO:0005507">
    <property type="term" value="F:copper ion binding"/>
    <property type="evidence" value="ECO:0007669"/>
    <property type="project" value="InterPro"/>
</dbReference>
<dbReference type="GO" id="GO:0042597">
    <property type="term" value="C:periplasmic space"/>
    <property type="evidence" value="ECO:0007669"/>
    <property type="project" value="InterPro"/>
</dbReference>
<evidence type="ECO:0000259" key="8">
    <source>
        <dbReference type="Pfam" id="PF04234"/>
    </source>
</evidence>
<dbReference type="Pfam" id="PF04234">
    <property type="entry name" value="CopC"/>
    <property type="match status" value="1"/>
</dbReference>
<dbReference type="AlphaFoldDB" id="A0A2M9BJF4"/>
<sequence>MSLSRTGRAILVSVLVVASSSIALPSASAHASLVSSSPSDGEVLDEPPRSLSLTFTDDLMDTAPALVLLDGEGSVVAKPEPTVEGDTLLAAGPSDLLPGDYTIGYRVVSADGHPVDGEIDFTIEGEPAAATTAPESATPSSDATAGASPDAATGADVGGDEADGDAIDGTSDDSSVGPWAFGAAVAATVAVLAAAAIWLTRRRRRDTTPPTYPSSGDSA</sequence>
<feature type="region of interest" description="Disordered" evidence="5">
    <location>
        <begin position="200"/>
        <end position="219"/>
    </location>
</feature>
<feature type="domain" description="CopC" evidence="8">
    <location>
        <begin position="30"/>
        <end position="123"/>
    </location>
</feature>
<feature type="region of interest" description="Disordered" evidence="5">
    <location>
        <begin position="129"/>
        <end position="173"/>
    </location>
</feature>
<dbReference type="InterPro" id="IPR032694">
    <property type="entry name" value="CopC/D"/>
</dbReference>
<organism evidence="9 10">
    <name type="scientific">Mumia flava</name>
    <dbReference type="NCBI Taxonomy" id="1348852"/>
    <lineage>
        <taxon>Bacteria</taxon>
        <taxon>Bacillati</taxon>
        <taxon>Actinomycetota</taxon>
        <taxon>Actinomycetes</taxon>
        <taxon>Propionibacteriales</taxon>
        <taxon>Nocardioidaceae</taxon>
        <taxon>Mumia</taxon>
    </lineage>
</organism>
<dbReference type="PANTHER" id="PTHR34820">
    <property type="entry name" value="INNER MEMBRANE PROTEIN YEBZ"/>
    <property type="match status" value="1"/>
</dbReference>
<dbReference type="InterPro" id="IPR007348">
    <property type="entry name" value="CopC_dom"/>
</dbReference>
<evidence type="ECO:0000256" key="1">
    <source>
        <dbReference type="ARBA" id="ARBA00004196"/>
    </source>
</evidence>
<reference evidence="9 10" key="1">
    <citation type="submission" date="2017-11" db="EMBL/GenBank/DDBJ databases">
        <title>Genomic Encyclopedia of Archaeal and Bacterial Type Strains, Phase II (KMG-II): From Individual Species to Whole Genera.</title>
        <authorList>
            <person name="Goeker M."/>
        </authorList>
    </citation>
    <scope>NUCLEOTIDE SEQUENCE [LARGE SCALE GENOMIC DNA]</scope>
    <source>
        <strain evidence="9 10">DSM 27763</strain>
    </source>
</reference>
<dbReference type="OrthoDB" id="5242236at2"/>
<feature type="chain" id="PRO_5039428760" description="CopC domain-containing protein" evidence="7">
    <location>
        <begin position="32"/>
        <end position="219"/>
    </location>
</feature>
<evidence type="ECO:0000313" key="10">
    <source>
        <dbReference type="Proteomes" id="UP000230842"/>
    </source>
</evidence>
<gene>
    <name evidence="9" type="ORF">CLV56_2308</name>
</gene>
<keyword evidence="10" id="KW-1185">Reference proteome</keyword>
<dbReference type="Proteomes" id="UP000230842">
    <property type="component" value="Unassembled WGS sequence"/>
</dbReference>
<protein>
    <recommendedName>
        <fullName evidence="8">CopC domain-containing protein</fullName>
    </recommendedName>
</protein>
<dbReference type="GO" id="GO:0046688">
    <property type="term" value="P:response to copper ion"/>
    <property type="evidence" value="ECO:0007669"/>
    <property type="project" value="InterPro"/>
</dbReference>
<dbReference type="InterPro" id="IPR014756">
    <property type="entry name" value="Ig_E-set"/>
</dbReference>
<dbReference type="SUPFAM" id="SSF81296">
    <property type="entry name" value="E set domains"/>
    <property type="match status" value="1"/>
</dbReference>
<evidence type="ECO:0000256" key="7">
    <source>
        <dbReference type="SAM" id="SignalP"/>
    </source>
</evidence>
<name>A0A2M9BJF4_9ACTN</name>
<keyword evidence="6" id="KW-1133">Transmembrane helix</keyword>